<accession>A0A9Q3V5S3</accession>
<name>A0A9Q3V5S3_9FLAO</name>
<reference evidence="1" key="1">
    <citation type="submission" date="2021-11" db="EMBL/GenBank/DDBJ databases">
        <title>Description of novel Chryseobacterium species.</title>
        <authorList>
            <person name="Saticioglu I.B."/>
            <person name="Ay H."/>
            <person name="Altun S."/>
            <person name="Duman M."/>
        </authorList>
    </citation>
    <scope>NUCLEOTIDE SEQUENCE</scope>
    <source>
        <strain evidence="1">C-17</strain>
    </source>
</reference>
<proteinExistence type="predicted"/>
<dbReference type="Proteomes" id="UP001108025">
    <property type="component" value="Unassembled WGS sequence"/>
</dbReference>
<sequence>MKKKKRLLLICLLISFLLLIYLNVNYNKGLVVGAWGRNRSINWGWDWRNLWPF</sequence>
<dbReference type="EMBL" id="JAJNAY010000002">
    <property type="protein sequence ID" value="MCD1118298.1"/>
    <property type="molecule type" value="Genomic_DNA"/>
</dbReference>
<dbReference type="RefSeq" id="WP_230671004.1">
    <property type="nucleotide sequence ID" value="NZ_JAJNAY010000002.1"/>
</dbReference>
<organism evidence="1 2">
    <name type="scientific">Chryseobacterium turcicum</name>
    <dbReference type="NCBI Taxonomy" id="2898076"/>
    <lineage>
        <taxon>Bacteria</taxon>
        <taxon>Pseudomonadati</taxon>
        <taxon>Bacteroidota</taxon>
        <taxon>Flavobacteriia</taxon>
        <taxon>Flavobacteriales</taxon>
        <taxon>Weeksellaceae</taxon>
        <taxon>Chryseobacterium group</taxon>
        <taxon>Chryseobacterium</taxon>
    </lineage>
</organism>
<dbReference type="AlphaFoldDB" id="A0A9Q3V5S3"/>
<comment type="caution">
    <text evidence="1">The sequence shown here is derived from an EMBL/GenBank/DDBJ whole genome shotgun (WGS) entry which is preliminary data.</text>
</comment>
<keyword evidence="2" id="KW-1185">Reference proteome</keyword>
<evidence type="ECO:0000313" key="1">
    <source>
        <dbReference type="EMBL" id="MCD1118298.1"/>
    </source>
</evidence>
<gene>
    <name evidence="1" type="ORF">LO744_15685</name>
</gene>
<protein>
    <submittedName>
        <fullName evidence="1">Uncharacterized protein</fullName>
    </submittedName>
</protein>
<evidence type="ECO:0000313" key="2">
    <source>
        <dbReference type="Proteomes" id="UP001108025"/>
    </source>
</evidence>